<name>W8TMR4_PEPAC</name>
<proteinExistence type="inferred from homology"/>
<gene>
    <name evidence="4 5" type="primary">rpsF</name>
    <name evidence="5" type="ORF">EAL2_c22120</name>
</gene>
<evidence type="ECO:0000313" key="5">
    <source>
        <dbReference type="EMBL" id="AHM57492.1"/>
    </source>
</evidence>
<keyword evidence="4" id="KW-0699">rRNA-binding</keyword>
<evidence type="ECO:0000313" key="6">
    <source>
        <dbReference type="Proteomes" id="UP000019591"/>
    </source>
</evidence>
<keyword evidence="4 5" id="KW-0689">Ribosomal protein</keyword>
<accession>W8TMR4</accession>
<dbReference type="PANTHER" id="PTHR21011">
    <property type="entry name" value="MITOCHONDRIAL 28S RIBOSOMAL PROTEIN S6"/>
    <property type="match status" value="1"/>
</dbReference>
<dbReference type="HAMAP" id="MF_00360">
    <property type="entry name" value="Ribosomal_bS6"/>
    <property type="match status" value="1"/>
</dbReference>
<dbReference type="STRING" id="1286171.EAL2_c22120"/>
<dbReference type="Gene3D" id="3.30.70.60">
    <property type="match status" value="1"/>
</dbReference>
<comment type="function">
    <text evidence="2 4">Binds together with bS18 to 16S ribosomal RNA.</text>
</comment>
<evidence type="ECO:0000256" key="3">
    <source>
        <dbReference type="ARBA" id="ARBA00035294"/>
    </source>
</evidence>
<dbReference type="GO" id="GO:0006412">
    <property type="term" value="P:translation"/>
    <property type="evidence" value="ECO:0007669"/>
    <property type="project" value="UniProtKB-UniRule"/>
</dbReference>
<dbReference type="InterPro" id="IPR020814">
    <property type="entry name" value="Ribosomal_S6_plastid/chlpt"/>
</dbReference>
<dbReference type="eggNOG" id="COG0360">
    <property type="taxonomic scope" value="Bacteria"/>
</dbReference>
<evidence type="ECO:0000256" key="4">
    <source>
        <dbReference type="HAMAP-Rule" id="MF_00360"/>
    </source>
</evidence>
<dbReference type="NCBIfam" id="TIGR00166">
    <property type="entry name" value="S6"/>
    <property type="match status" value="1"/>
</dbReference>
<dbReference type="InterPro" id="IPR000529">
    <property type="entry name" value="Ribosomal_bS6"/>
</dbReference>
<dbReference type="KEGG" id="eac:EAL2_c22120"/>
<dbReference type="HOGENOM" id="CLU_113441_5_1_9"/>
<sequence length="97" mass="11236">MNTRSYELIYILKPNLDDEAKETVFNKVKDLIAVNGEIASVDTWGNRKLAYPIKKFNEGFYNLVNFTAGNDVISEIDRNLKIMDSVIRHMIVRKEVK</sequence>
<evidence type="ECO:0000256" key="1">
    <source>
        <dbReference type="ARBA" id="ARBA00009512"/>
    </source>
</evidence>
<dbReference type="GO" id="GO:1990904">
    <property type="term" value="C:ribonucleoprotein complex"/>
    <property type="evidence" value="ECO:0007669"/>
    <property type="project" value="UniProtKB-KW"/>
</dbReference>
<organism evidence="5 6">
    <name type="scientific">Peptoclostridium acidaminophilum DSM 3953</name>
    <dbReference type="NCBI Taxonomy" id="1286171"/>
    <lineage>
        <taxon>Bacteria</taxon>
        <taxon>Bacillati</taxon>
        <taxon>Bacillota</taxon>
        <taxon>Clostridia</taxon>
        <taxon>Peptostreptococcales</taxon>
        <taxon>Peptoclostridiaceae</taxon>
        <taxon>Peptoclostridium</taxon>
    </lineage>
</organism>
<dbReference type="GO" id="GO:0070181">
    <property type="term" value="F:small ribosomal subunit rRNA binding"/>
    <property type="evidence" value="ECO:0007669"/>
    <property type="project" value="TreeGrafter"/>
</dbReference>
<keyword evidence="4" id="KW-0694">RNA-binding</keyword>
<comment type="similarity">
    <text evidence="1 4">Belongs to the bacterial ribosomal protein bS6 family.</text>
</comment>
<dbReference type="InterPro" id="IPR035980">
    <property type="entry name" value="Ribosomal_bS6_sf"/>
</dbReference>
<keyword evidence="6" id="KW-1185">Reference proteome</keyword>
<dbReference type="SUPFAM" id="SSF54995">
    <property type="entry name" value="Ribosomal protein S6"/>
    <property type="match status" value="1"/>
</dbReference>
<dbReference type="PANTHER" id="PTHR21011:SF1">
    <property type="entry name" value="SMALL RIBOSOMAL SUBUNIT PROTEIN BS6M"/>
    <property type="match status" value="1"/>
</dbReference>
<dbReference type="AlphaFoldDB" id="W8TMR4"/>
<reference evidence="5 6" key="1">
    <citation type="journal article" date="2014" name="Genome Announc.">
        <title>Complete Genome Sequence of Amino Acid-Utilizing Eubacterium acidaminophilum al-2 (DSM 3953).</title>
        <authorList>
            <person name="Poehlein A."/>
            <person name="Andreesen J.R."/>
            <person name="Daniel R."/>
        </authorList>
    </citation>
    <scope>NUCLEOTIDE SEQUENCE [LARGE SCALE GENOMIC DNA]</scope>
    <source>
        <strain evidence="5 6">DSM 3953</strain>
    </source>
</reference>
<dbReference type="Proteomes" id="UP000019591">
    <property type="component" value="Chromosome"/>
</dbReference>
<protein>
    <recommendedName>
        <fullName evidence="3 4">Small ribosomal subunit protein bS6</fullName>
    </recommendedName>
</protein>
<dbReference type="EMBL" id="CP007452">
    <property type="protein sequence ID" value="AHM57492.1"/>
    <property type="molecule type" value="Genomic_DNA"/>
</dbReference>
<dbReference type="GO" id="GO:0005737">
    <property type="term" value="C:cytoplasm"/>
    <property type="evidence" value="ECO:0007669"/>
    <property type="project" value="UniProtKB-ARBA"/>
</dbReference>
<dbReference type="InterPro" id="IPR014717">
    <property type="entry name" value="Transl_elong_EF1B/ribsomal_bS6"/>
</dbReference>
<dbReference type="GO" id="GO:0005840">
    <property type="term" value="C:ribosome"/>
    <property type="evidence" value="ECO:0007669"/>
    <property type="project" value="UniProtKB-KW"/>
</dbReference>
<evidence type="ECO:0000256" key="2">
    <source>
        <dbReference type="ARBA" id="ARBA00035104"/>
    </source>
</evidence>
<dbReference type="RefSeq" id="WP_025436412.1">
    <property type="nucleotide sequence ID" value="NZ_CP007452.1"/>
</dbReference>
<dbReference type="CDD" id="cd00473">
    <property type="entry name" value="bS6"/>
    <property type="match status" value="1"/>
</dbReference>
<dbReference type="OrthoDB" id="9812702at2"/>
<dbReference type="PATRIC" id="fig|1286171.3.peg.2160"/>
<keyword evidence="4" id="KW-0687">Ribonucleoprotein</keyword>
<dbReference type="Pfam" id="PF01250">
    <property type="entry name" value="Ribosomal_S6"/>
    <property type="match status" value="1"/>
</dbReference>
<dbReference type="GO" id="GO:0003735">
    <property type="term" value="F:structural constituent of ribosome"/>
    <property type="evidence" value="ECO:0007669"/>
    <property type="project" value="InterPro"/>
</dbReference>